<gene>
    <name evidence="1" type="ORF">GCM10017581_030440</name>
</gene>
<protein>
    <submittedName>
        <fullName evidence="1">Uncharacterized protein</fullName>
    </submittedName>
</protein>
<reference evidence="1" key="2">
    <citation type="submission" date="2023-01" db="EMBL/GenBank/DDBJ databases">
        <authorList>
            <person name="Sun Q."/>
            <person name="Evtushenko L."/>
        </authorList>
    </citation>
    <scope>NUCLEOTIDE SEQUENCE</scope>
    <source>
        <strain evidence="1">VKM Ac-1321</strain>
    </source>
</reference>
<dbReference type="Proteomes" id="UP001143480">
    <property type="component" value="Unassembled WGS sequence"/>
</dbReference>
<organism evidence="1 2">
    <name type="scientific">Dactylosporangium matsuzakiense</name>
    <dbReference type="NCBI Taxonomy" id="53360"/>
    <lineage>
        <taxon>Bacteria</taxon>
        <taxon>Bacillati</taxon>
        <taxon>Actinomycetota</taxon>
        <taxon>Actinomycetes</taxon>
        <taxon>Micromonosporales</taxon>
        <taxon>Micromonosporaceae</taxon>
        <taxon>Dactylosporangium</taxon>
    </lineage>
</organism>
<proteinExistence type="predicted"/>
<dbReference type="AlphaFoldDB" id="A0A9W6NLN9"/>
<dbReference type="RefSeq" id="WP_261963414.1">
    <property type="nucleotide sequence ID" value="NZ_BAAAXA010000003.1"/>
</dbReference>
<accession>A0A9W6NLN9</accession>
<comment type="caution">
    <text evidence="1">The sequence shown here is derived from an EMBL/GenBank/DDBJ whole genome shotgun (WGS) entry which is preliminary data.</text>
</comment>
<reference evidence="1" key="1">
    <citation type="journal article" date="2014" name="Int. J. Syst. Evol. Microbiol.">
        <title>Complete genome sequence of Corynebacterium casei LMG S-19264T (=DSM 44701T), isolated from a smear-ripened cheese.</title>
        <authorList>
            <consortium name="US DOE Joint Genome Institute (JGI-PGF)"/>
            <person name="Walter F."/>
            <person name="Albersmeier A."/>
            <person name="Kalinowski J."/>
            <person name="Ruckert C."/>
        </authorList>
    </citation>
    <scope>NUCLEOTIDE SEQUENCE</scope>
    <source>
        <strain evidence="1">VKM Ac-1321</strain>
    </source>
</reference>
<evidence type="ECO:0000313" key="2">
    <source>
        <dbReference type="Proteomes" id="UP001143480"/>
    </source>
</evidence>
<name>A0A9W6NLN9_9ACTN</name>
<dbReference type="EMBL" id="BSFP01000014">
    <property type="protein sequence ID" value="GLL01303.1"/>
    <property type="molecule type" value="Genomic_DNA"/>
</dbReference>
<evidence type="ECO:0000313" key="1">
    <source>
        <dbReference type="EMBL" id="GLL01303.1"/>
    </source>
</evidence>
<keyword evidence="2" id="KW-1185">Reference proteome</keyword>
<sequence>MRGRTGTARGVDRQWPTGLGVALAIASGRMLAQRRGVQRPALWGFGNAGAVDAGAVASWLTGQLPPGEYQGLVIGSPHGAALHLAGALGVPWLPAAFELATPDVARRSGSVGSTAEDNTAAADAGERGAGAVLAANPDVAVRQVYDPVWRGWSASAAAYAVVRWLRLPAAYRDWIADHLRPGAPIIVTRDVGRWPTVAGRPGYAFQLGSRASGLTPDDYLDRRAVAVLGEPAVDSDGEHSVDRTLVEDLRRFASAHGHPVRQILYRHPDVLSGAVADLYRTWLRAGARTGNRLVVECGRLLDPWHVIRAGLVPYWCEFPLRSAVRAASWWLAGSEPFTSVDVYPSPPGLTLPTTAPAADWDAVAAFATRHGAVDARCARAYPTGTVPPHHTTQALRAQPSDLPYLPYLDAGAALTGLADRGQTDGLLIL</sequence>